<feature type="region of interest" description="Disordered" evidence="2">
    <location>
        <begin position="67"/>
        <end position="101"/>
    </location>
</feature>
<comment type="caution">
    <text evidence="4">The sequence shown here is derived from an EMBL/GenBank/DDBJ whole genome shotgun (WGS) entry which is preliminary data.</text>
</comment>
<reference evidence="4 5" key="1">
    <citation type="submission" date="2024-09" db="EMBL/GenBank/DDBJ databases">
        <title>Draft genome sequences of 6 high pH adapted Marinobacter shengliensis sp. isolated from Mariana forearc serpentinite mud volcanoes.</title>
        <authorList>
            <person name="Elkassas S."/>
            <person name="Serres M."/>
            <person name="Michael N."/>
            <person name="Amina P."/>
            <person name="Teodora Z."/>
            <person name="Julie H."/>
        </authorList>
    </citation>
    <scope>NUCLEOTIDE SEQUENCE [LARGE SCALE GENOMIC DNA]</scope>
    <source>
        <strain evidence="4 5">EB4</strain>
    </source>
</reference>
<gene>
    <name evidence="4" type="ORF">ACE05E_12295</name>
</gene>
<sequence>MIFSKLPNKAVTTPEVAVLVQGMRSEKAFAVTKTGDIKMSGKFLACASALSLAFLLAACGGDDSSTPLAGGGNQQNNDSPDTGTGGGVDTDGDGVPDTTIGSLRISASPVQMGTSEASVSEILVFARDANNVLAENVLINFSVDSDATLQVTRSTTDETGTAEARLSTRQNPKNRPATVTATAGGLEASIMVNITGTTLSLNGPTNISAGNAGTYTAVLLDSEGNGIPLEIVSIDSPLTNPGTLNTDDEGEAAFTLQSNTTGSYPVEISAFSGQSSLSASLEVNVSDSDFRFTNPMPGSEVPINSPSNLTFSWEENSSGVAGETISISLSRGLIDGGLSFQGTTDANGEISTTITSDSAGPATIVARNEASGLETKMNFEFVATVPDSLVVQASQTQVKPNEQSRITAVVRDANNNLVKNQRVLFNIQEGYGNLSTPDAVTDSLGRASTVFTAGSSGNGSDGTVITAALESDNSIQGQALLTVSDGPLRLSIGTGNTIQEENSATYLKEWVVFVSDANGQPIPDADVELSVLPSRYFKGVWVPGICGTGTEPNCWVADVTASCPAEDINRNGQLDAGEDVNSSGKLEPTNEAVAVANSNASADDGAYGFNLKYPQSACRWTEVTVQAKVSVRGSEFSESATTTLSCLASDLNNLDVTPPAISGGSRYGQSTSCFDAD</sequence>
<dbReference type="InterPro" id="IPR008964">
    <property type="entry name" value="Invasin/intimin_cell_adhesion"/>
</dbReference>
<name>A0ABV4W7V0_9GAMM</name>
<evidence type="ECO:0000256" key="1">
    <source>
        <dbReference type="ARBA" id="ARBA00010116"/>
    </source>
</evidence>
<dbReference type="Proteomes" id="UP001576762">
    <property type="component" value="Unassembled WGS sequence"/>
</dbReference>
<feature type="compositionally biased region" description="Polar residues" evidence="2">
    <location>
        <begin position="167"/>
        <end position="177"/>
    </location>
</feature>
<protein>
    <submittedName>
        <fullName evidence="4">Ig-like domain-containing protein</fullName>
    </submittedName>
</protein>
<evidence type="ECO:0000259" key="3">
    <source>
        <dbReference type="PROSITE" id="PS51127"/>
    </source>
</evidence>
<evidence type="ECO:0000313" key="5">
    <source>
        <dbReference type="Proteomes" id="UP001576762"/>
    </source>
</evidence>
<accession>A0ABV4W7V0</accession>
<feature type="domain" description="Big-1" evidence="3">
    <location>
        <begin position="197"/>
        <end position="286"/>
    </location>
</feature>
<dbReference type="EMBL" id="JBHFLD010000015">
    <property type="protein sequence ID" value="MFB2716261.1"/>
    <property type="molecule type" value="Genomic_DNA"/>
</dbReference>
<evidence type="ECO:0000256" key="2">
    <source>
        <dbReference type="SAM" id="MobiDB-lite"/>
    </source>
</evidence>
<evidence type="ECO:0000313" key="4">
    <source>
        <dbReference type="EMBL" id="MFB2716261.1"/>
    </source>
</evidence>
<dbReference type="SUPFAM" id="SSF49373">
    <property type="entry name" value="Invasin/intimin cell-adhesion fragments"/>
    <property type="match status" value="4"/>
</dbReference>
<dbReference type="SMART" id="SM00634">
    <property type="entry name" value="BID_1"/>
    <property type="match status" value="4"/>
</dbReference>
<dbReference type="InterPro" id="IPR013783">
    <property type="entry name" value="Ig-like_fold"/>
</dbReference>
<comment type="similarity">
    <text evidence="1">Belongs to the intimin/invasin family.</text>
</comment>
<organism evidence="4 5">
    <name type="scientific">Marinobacter shengliensis</name>
    <dbReference type="NCBI Taxonomy" id="1389223"/>
    <lineage>
        <taxon>Bacteria</taxon>
        <taxon>Pseudomonadati</taxon>
        <taxon>Pseudomonadota</taxon>
        <taxon>Gammaproteobacteria</taxon>
        <taxon>Pseudomonadales</taxon>
        <taxon>Marinobacteraceae</taxon>
        <taxon>Marinobacter</taxon>
    </lineage>
</organism>
<dbReference type="InterPro" id="IPR003344">
    <property type="entry name" value="Big_1_dom"/>
</dbReference>
<dbReference type="PROSITE" id="PS51127">
    <property type="entry name" value="BIG1"/>
    <property type="match status" value="1"/>
</dbReference>
<feature type="region of interest" description="Disordered" evidence="2">
    <location>
        <begin position="153"/>
        <end position="177"/>
    </location>
</feature>
<dbReference type="Pfam" id="PF02369">
    <property type="entry name" value="Big_1"/>
    <property type="match status" value="1"/>
</dbReference>
<dbReference type="Gene3D" id="2.60.40.10">
    <property type="entry name" value="Immunoglobulins"/>
    <property type="match status" value="4"/>
</dbReference>
<keyword evidence="5" id="KW-1185">Reference proteome</keyword>
<dbReference type="RefSeq" id="WP_374814592.1">
    <property type="nucleotide sequence ID" value="NZ_JBHFLD010000015.1"/>
</dbReference>
<proteinExistence type="inferred from homology"/>